<organism evidence="3 4">
    <name type="scientific">Peltaster fructicola</name>
    <dbReference type="NCBI Taxonomy" id="286661"/>
    <lineage>
        <taxon>Eukaryota</taxon>
        <taxon>Fungi</taxon>
        <taxon>Dikarya</taxon>
        <taxon>Ascomycota</taxon>
        <taxon>Pezizomycotina</taxon>
        <taxon>Dothideomycetes</taxon>
        <taxon>Dothideomycetes incertae sedis</taxon>
        <taxon>Peltaster</taxon>
    </lineage>
</organism>
<evidence type="ECO:0000256" key="1">
    <source>
        <dbReference type="ARBA" id="ARBA00023002"/>
    </source>
</evidence>
<evidence type="ECO:0000259" key="2">
    <source>
        <dbReference type="SMART" id="SM00829"/>
    </source>
</evidence>
<dbReference type="PANTHER" id="PTHR43205">
    <property type="entry name" value="PROSTAGLANDIN REDUCTASE"/>
    <property type="match status" value="1"/>
</dbReference>
<gene>
    <name evidence="3" type="ORF">AMS68_004206</name>
</gene>
<dbReference type="SMART" id="SM00829">
    <property type="entry name" value="PKS_ER"/>
    <property type="match status" value="1"/>
</dbReference>
<dbReference type="GO" id="GO:0016628">
    <property type="term" value="F:oxidoreductase activity, acting on the CH-CH group of donors, NAD or NADP as acceptor"/>
    <property type="evidence" value="ECO:0007669"/>
    <property type="project" value="InterPro"/>
</dbReference>
<dbReference type="InterPro" id="IPR041694">
    <property type="entry name" value="ADH_N_2"/>
</dbReference>
<dbReference type="Gene3D" id="3.90.180.10">
    <property type="entry name" value="Medium-chain alcohol dehydrogenases, catalytic domain"/>
    <property type="match status" value="1"/>
</dbReference>
<protein>
    <recommendedName>
        <fullName evidence="2">Enoyl reductase (ER) domain-containing protein</fullName>
    </recommendedName>
</protein>
<name>A0A6H0XVP5_9PEZI</name>
<keyword evidence="4" id="KW-1185">Reference proteome</keyword>
<dbReference type="Pfam" id="PF16884">
    <property type="entry name" value="ADH_N_2"/>
    <property type="match status" value="1"/>
</dbReference>
<evidence type="ECO:0000313" key="4">
    <source>
        <dbReference type="Proteomes" id="UP000503462"/>
    </source>
</evidence>
<evidence type="ECO:0000313" key="3">
    <source>
        <dbReference type="EMBL" id="QIW98688.1"/>
    </source>
</evidence>
<dbReference type="OrthoDB" id="809632at2759"/>
<dbReference type="InterPro" id="IPR013149">
    <property type="entry name" value="ADH-like_C"/>
</dbReference>
<dbReference type="AlphaFoldDB" id="A0A6H0XVP5"/>
<dbReference type="SUPFAM" id="SSF50129">
    <property type="entry name" value="GroES-like"/>
    <property type="match status" value="1"/>
</dbReference>
<reference evidence="3 4" key="1">
    <citation type="journal article" date="2016" name="Sci. Rep.">
        <title>Peltaster fructicola genome reveals evolution from an invasive phytopathogen to an ectophytic parasite.</title>
        <authorList>
            <person name="Xu C."/>
            <person name="Chen H."/>
            <person name="Gleason M.L."/>
            <person name="Xu J.R."/>
            <person name="Liu H."/>
            <person name="Zhang R."/>
            <person name="Sun G."/>
        </authorList>
    </citation>
    <scope>NUCLEOTIDE SEQUENCE [LARGE SCALE GENOMIC DNA]</scope>
    <source>
        <strain evidence="3 4">LNHT1506</strain>
    </source>
</reference>
<dbReference type="InterPro" id="IPR045010">
    <property type="entry name" value="MDR_fam"/>
</dbReference>
<dbReference type="InterPro" id="IPR036291">
    <property type="entry name" value="NAD(P)-bd_dom_sf"/>
</dbReference>
<proteinExistence type="predicted"/>
<sequence length="356" mass="38668">MVARIRVLCMTQQWILVKHASGHVKLDGPNRNFDLVERELPQLQDNQLLVKVIAFANDPILRTWIAPDIDASRFYKTPMSLGSVVDAYALAVVQESRSQAFKAGDHVITETGWTELAMVSAGAVQLVDPLPKDLSMTLYLGSLGYTGLTAYFSLNDVLQATKDDVILVSGAAGATGSMIVQIAKKLIGCRKVIGIAGGAEKCRWVESLGADVCLDYKSSTFKDDLVKATPGPEDFINAFHDNVGGKVLEAGLSRMALRGRVAACGDISNYNDEDTGLKNWLEVVKMRLQIRGLVVFDFATRFGEALRILTDAVINGKLDVGSSEHIVDAPLKDVPKVWTTIFQGANTGKLVTRLQS</sequence>
<dbReference type="Gene3D" id="3.40.50.720">
    <property type="entry name" value="NAD(P)-binding Rossmann-like Domain"/>
    <property type="match status" value="1"/>
</dbReference>
<dbReference type="EMBL" id="CP051141">
    <property type="protein sequence ID" value="QIW98688.1"/>
    <property type="molecule type" value="Genomic_DNA"/>
</dbReference>
<dbReference type="SUPFAM" id="SSF51735">
    <property type="entry name" value="NAD(P)-binding Rossmann-fold domains"/>
    <property type="match status" value="1"/>
</dbReference>
<dbReference type="InterPro" id="IPR020843">
    <property type="entry name" value="ER"/>
</dbReference>
<dbReference type="CDD" id="cd05288">
    <property type="entry name" value="PGDH"/>
    <property type="match status" value="1"/>
</dbReference>
<feature type="domain" description="Enoyl reductase (ER)" evidence="2">
    <location>
        <begin position="28"/>
        <end position="352"/>
    </location>
</feature>
<dbReference type="Proteomes" id="UP000503462">
    <property type="component" value="Chromosome 3"/>
</dbReference>
<dbReference type="PANTHER" id="PTHR43205:SF19">
    <property type="entry name" value="ENOYL REDUCTASE (ER) DOMAIN-CONTAINING PROTEIN"/>
    <property type="match status" value="1"/>
</dbReference>
<accession>A0A6H0XVP5</accession>
<dbReference type="Pfam" id="PF00107">
    <property type="entry name" value="ADH_zinc_N"/>
    <property type="match status" value="1"/>
</dbReference>
<dbReference type="InterPro" id="IPR011032">
    <property type="entry name" value="GroES-like_sf"/>
</dbReference>
<keyword evidence="1" id="KW-0560">Oxidoreductase</keyword>